<dbReference type="GO" id="GO:0019900">
    <property type="term" value="F:kinase binding"/>
    <property type="evidence" value="ECO:0007669"/>
    <property type="project" value="InterPro"/>
</dbReference>
<dbReference type="AlphaFoldDB" id="X6M7P7"/>
<dbReference type="InterPro" id="IPR011992">
    <property type="entry name" value="EF-hand-dom_pair"/>
</dbReference>
<keyword evidence="2" id="KW-0106">Calcium</keyword>
<dbReference type="InterPro" id="IPR002048">
    <property type="entry name" value="EF_hand_dom"/>
</dbReference>
<evidence type="ECO:0000313" key="5">
    <source>
        <dbReference type="Proteomes" id="UP000023152"/>
    </source>
</evidence>
<evidence type="ECO:0000313" key="4">
    <source>
        <dbReference type="EMBL" id="ETO09472.1"/>
    </source>
</evidence>
<reference evidence="4 5" key="1">
    <citation type="journal article" date="2013" name="Curr. Biol.">
        <title>The Genome of the Foraminiferan Reticulomyxa filosa.</title>
        <authorList>
            <person name="Glockner G."/>
            <person name="Hulsmann N."/>
            <person name="Schleicher M."/>
            <person name="Noegel A.A."/>
            <person name="Eichinger L."/>
            <person name="Gallinger C."/>
            <person name="Pawlowski J."/>
            <person name="Sierra R."/>
            <person name="Euteneuer U."/>
            <person name="Pillet L."/>
            <person name="Moustafa A."/>
            <person name="Platzer M."/>
            <person name="Groth M."/>
            <person name="Szafranski K."/>
            <person name="Schliwa M."/>
        </authorList>
    </citation>
    <scope>NUCLEOTIDE SEQUENCE [LARGE SCALE GENOMIC DNA]</scope>
</reference>
<dbReference type="PANTHER" id="PTHR23056:SF110">
    <property type="entry name" value="CALMODULIN"/>
    <property type="match status" value="1"/>
</dbReference>
<evidence type="ECO:0000259" key="3">
    <source>
        <dbReference type="PROSITE" id="PS50222"/>
    </source>
</evidence>
<sequence>MGNSICHLNLPNIRAKTTKQCEQKKKTSTVKSKHPMTESLQIYQENQNEYEYLSKLTHFPEHELKLLHSLFYTLDNLIKQDNIISLEELAIALEIPQSSLILNRLFSILDRSQIGLLRFRNFATAMSILDTRGSMEDKIKLSFKIYDLNNDGVIDKDEMIQLLLSTHLLYLDNSNKPIFDNVNLTKCYSEIIDNTWNRFKKHKKVQNDSISFEEYKQYCLSNPQILKYFNFDVGFLLSFEADIRKKRKYTNSIFKRKQLTHGPLVSIKQSPQRLKELCSNLKFKASVVFTNNVERVYPVDLPHDICADIN</sequence>
<evidence type="ECO:0000256" key="1">
    <source>
        <dbReference type="ARBA" id="ARBA00022737"/>
    </source>
</evidence>
<name>X6M7P7_RETFI</name>
<dbReference type="EMBL" id="ASPP01024048">
    <property type="protein sequence ID" value="ETO09472.1"/>
    <property type="molecule type" value="Genomic_DNA"/>
</dbReference>
<dbReference type="InterPro" id="IPR045198">
    <property type="entry name" value="CNBL1-10"/>
</dbReference>
<dbReference type="InterPro" id="IPR018247">
    <property type="entry name" value="EF_Hand_1_Ca_BS"/>
</dbReference>
<dbReference type="PANTHER" id="PTHR23056">
    <property type="entry name" value="CALCINEURIN B"/>
    <property type="match status" value="1"/>
</dbReference>
<dbReference type="OrthoDB" id="191686at2759"/>
<dbReference type="Proteomes" id="UP000023152">
    <property type="component" value="Unassembled WGS sequence"/>
</dbReference>
<dbReference type="SUPFAM" id="SSF47473">
    <property type="entry name" value="EF-hand"/>
    <property type="match status" value="1"/>
</dbReference>
<evidence type="ECO:0000256" key="2">
    <source>
        <dbReference type="ARBA" id="ARBA00022837"/>
    </source>
</evidence>
<dbReference type="SMART" id="SM00054">
    <property type="entry name" value="EFh"/>
    <property type="match status" value="2"/>
</dbReference>
<protein>
    <recommendedName>
        <fullName evidence="3">EF-hand domain-containing protein</fullName>
    </recommendedName>
</protein>
<dbReference type="GO" id="GO:0005509">
    <property type="term" value="F:calcium ion binding"/>
    <property type="evidence" value="ECO:0007669"/>
    <property type="project" value="InterPro"/>
</dbReference>
<dbReference type="PROSITE" id="PS00018">
    <property type="entry name" value="EF_HAND_1"/>
    <property type="match status" value="1"/>
</dbReference>
<keyword evidence="5" id="KW-1185">Reference proteome</keyword>
<organism evidence="4 5">
    <name type="scientific">Reticulomyxa filosa</name>
    <dbReference type="NCBI Taxonomy" id="46433"/>
    <lineage>
        <taxon>Eukaryota</taxon>
        <taxon>Sar</taxon>
        <taxon>Rhizaria</taxon>
        <taxon>Retaria</taxon>
        <taxon>Foraminifera</taxon>
        <taxon>Monothalamids</taxon>
        <taxon>Reticulomyxidae</taxon>
        <taxon>Reticulomyxa</taxon>
    </lineage>
</organism>
<dbReference type="PROSITE" id="PS50222">
    <property type="entry name" value="EF_HAND_2"/>
    <property type="match status" value="1"/>
</dbReference>
<dbReference type="GO" id="GO:0019722">
    <property type="term" value="P:calcium-mediated signaling"/>
    <property type="evidence" value="ECO:0007669"/>
    <property type="project" value="InterPro"/>
</dbReference>
<keyword evidence="1" id="KW-0677">Repeat</keyword>
<dbReference type="Pfam" id="PF13202">
    <property type="entry name" value="EF-hand_5"/>
    <property type="match status" value="1"/>
</dbReference>
<accession>X6M7P7</accession>
<comment type="caution">
    <text evidence="4">The sequence shown here is derived from an EMBL/GenBank/DDBJ whole genome shotgun (WGS) entry which is preliminary data.</text>
</comment>
<feature type="domain" description="EF-hand" evidence="3">
    <location>
        <begin position="134"/>
        <end position="169"/>
    </location>
</feature>
<proteinExistence type="predicted"/>
<dbReference type="Gene3D" id="1.10.238.10">
    <property type="entry name" value="EF-hand"/>
    <property type="match status" value="1"/>
</dbReference>
<gene>
    <name evidence="4" type="ORF">RFI_27903</name>
</gene>